<dbReference type="Proteomes" id="UP000054270">
    <property type="component" value="Unassembled WGS sequence"/>
</dbReference>
<organism evidence="2 3">
    <name type="scientific">Hypholoma sublateritium (strain FD-334 SS-4)</name>
    <dbReference type="NCBI Taxonomy" id="945553"/>
    <lineage>
        <taxon>Eukaryota</taxon>
        <taxon>Fungi</taxon>
        <taxon>Dikarya</taxon>
        <taxon>Basidiomycota</taxon>
        <taxon>Agaricomycotina</taxon>
        <taxon>Agaricomycetes</taxon>
        <taxon>Agaricomycetidae</taxon>
        <taxon>Agaricales</taxon>
        <taxon>Agaricineae</taxon>
        <taxon>Strophariaceae</taxon>
        <taxon>Hypholoma</taxon>
    </lineage>
</organism>
<evidence type="ECO:0000313" key="3">
    <source>
        <dbReference type="Proteomes" id="UP000054270"/>
    </source>
</evidence>
<name>A0A0D2P9G7_HYPSF</name>
<dbReference type="AlphaFoldDB" id="A0A0D2P9G7"/>
<sequence length="249" mass="26858">MSYTRLPPALEQHIANLMPGDGRPLRFLENIDSDTVRLPVTVNNGYGSETTIVITRTFPDNEPGTPELICVVNVSTDRATVEIIPRANRGHAHIQPHDMFHAPFHATNANARPPLNCLNDNSMDVPRAESPSIDPPARLTDHAAVNDFLRARAVEDFVEQTRSEIDARIAAQAQTESETPALDYPSNRPPPPYTEHGAGPSNAVLGPSRLTPATAGTQAARTARRNERLAASAPPHTILLSGLLTAALA</sequence>
<protein>
    <submittedName>
        <fullName evidence="2">Uncharacterized protein</fullName>
    </submittedName>
</protein>
<proteinExistence type="predicted"/>
<keyword evidence="3" id="KW-1185">Reference proteome</keyword>
<accession>A0A0D2P9G7</accession>
<gene>
    <name evidence="2" type="ORF">HYPSUDRAFT_200070</name>
</gene>
<reference evidence="3" key="1">
    <citation type="submission" date="2014-04" db="EMBL/GenBank/DDBJ databases">
        <title>Evolutionary Origins and Diversification of the Mycorrhizal Mutualists.</title>
        <authorList>
            <consortium name="DOE Joint Genome Institute"/>
            <consortium name="Mycorrhizal Genomics Consortium"/>
            <person name="Kohler A."/>
            <person name="Kuo A."/>
            <person name="Nagy L.G."/>
            <person name="Floudas D."/>
            <person name="Copeland A."/>
            <person name="Barry K.W."/>
            <person name="Cichocki N."/>
            <person name="Veneault-Fourrey C."/>
            <person name="LaButti K."/>
            <person name="Lindquist E.A."/>
            <person name="Lipzen A."/>
            <person name="Lundell T."/>
            <person name="Morin E."/>
            <person name="Murat C."/>
            <person name="Riley R."/>
            <person name="Ohm R."/>
            <person name="Sun H."/>
            <person name="Tunlid A."/>
            <person name="Henrissat B."/>
            <person name="Grigoriev I.V."/>
            <person name="Hibbett D.S."/>
            <person name="Martin F."/>
        </authorList>
    </citation>
    <scope>NUCLEOTIDE SEQUENCE [LARGE SCALE GENOMIC DNA]</scope>
    <source>
        <strain evidence="3">FD-334 SS-4</strain>
    </source>
</reference>
<dbReference type="EMBL" id="KN817533">
    <property type="protein sequence ID" value="KJA25186.1"/>
    <property type="molecule type" value="Genomic_DNA"/>
</dbReference>
<feature type="region of interest" description="Disordered" evidence="1">
    <location>
        <begin position="171"/>
        <end position="230"/>
    </location>
</feature>
<evidence type="ECO:0000313" key="2">
    <source>
        <dbReference type="EMBL" id="KJA25186.1"/>
    </source>
</evidence>
<evidence type="ECO:0000256" key="1">
    <source>
        <dbReference type="SAM" id="MobiDB-lite"/>
    </source>
</evidence>